<dbReference type="EMBL" id="JAWDGP010000845">
    <property type="protein sequence ID" value="KAK3796794.1"/>
    <property type="molecule type" value="Genomic_DNA"/>
</dbReference>
<comment type="caution">
    <text evidence="1">The sequence shown here is derived from an EMBL/GenBank/DDBJ whole genome shotgun (WGS) entry which is preliminary data.</text>
</comment>
<accession>A0AAE1AZ29</accession>
<proteinExistence type="predicted"/>
<gene>
    <name evidence="1" type="ORF">RRG08_047826</name>
</gene>
<organism evidence="1 2">
    <name type="scientific">Elysia crispata</name>
    <name type="common">lettuce slug</name>
    <dbReference type="NCBI Taxonomy" id="231223"/>
    <lineage>
        <taxon>Eukaryota</taxon>
        <taxon>Metazoa</taxon>
        <taxon>Spiralia</taxon>
        <taxon>Lophotrochozoa</taxon>
        <taxon>Mollusca</taxon>
        <taxon>Gastropoda</taxon>
        <taxon>Heterobranchia</taxon>
        <taxon>Euthyneura</taxon>
        <taxon>Panpulmonata</taxon>
        <taxon>Sacoglossa</taxon>
        <taxon>Placobranchoidea</taxon>
        <taxon>Plakobranchidae</taxon>
        <taxon>Elysia</taxon>
    </lineage>
</organism>
<keyword evidence="2" id="KW-1185">Reference proteome</keyword>
<protein>
    <submittedName>
        <fullName evidence="1">Uncharacterized protein</fullName>
    </submittedName>
</protein>
<dbReference type="AlphaFoldDB" id="A0AAE1AZ29"/>
<sequence>MPGCYEEYFDIHYDWRLAFRGTAHIEKSVYEAYRYGKGIPSDTEDGCKTTDWKALCTNHYRNDDALDNWTNIREVLYGLVDNGILVKVLRFKGAGSNYLNWMSKNRLIESDWEDLKFAKPNFFGIKSAQAIVVLLNYMHFPQGEPSEYHDLFRTGEKEWRFAFRGTAKVGQLVYQAYETGAEVKDYMEATCKTG</sequence>
<dbReference type="Proteomes" id="UP001283361">
    <property type="component" value="Unassembled WGS sequence"/>
</dbReference>
<evidence type="ECO:0000313" key="2">
    <source>
        <dbReference type="Proteomes" id="UP001283361"/>
    </source>
</evidence>
<name>A0AAE1AZ29_9GAST</name>
<evidence type="ECO:0000313" key="1">
    <source>
        <dbReference type="EMBL" id="KAK3796794.1"/>
    </source>
</evidence>
<reference evidence="1" key="1">
    <citation type="journal article" date="2023" name="G3 (Bethesda)">
        <title>A reference genome for the long-term kleptoplast-retaining sea slug Elysia crispata morphotype clarki.</title>
        <authorList>
            <person name="Eastman K.E."/>
            <person name="Pendleton A.L."/>
            <person name="Shaikh M.A."/>
            <person name="Suttiyut T."/>
            <person name="Ogas R."/>
            <person name="Tomko P."/>
            <person name="Gavelis G."/>
            <person name="Widhalm J.R."/>
            <person name="Wisecaver J.H."/>
        </authorList>
    </citation>
    <scope>NUCLEOTIDE SEQUENCE</scope>
    <source>
        <strain evidence="1">ECLA1</strain>
    </source>
</reference>